<feature type="chain" id="PRO_5040907686" evidence="6">
    <location>
        <begin position="23"/>
        <end position="376"/>
    </location>
</feature>
<protein>
    <submittedName>
        <fullName evidence="10">Cysteine proteinase COT44-like</fullName>
    </submittedName>
</protein>
<evidence type="ECO:0000256" key="2">
    <source>
        <dbReference type="ARBA" id="ARBA00022670"/>
    </source>
</evidence>
<dbReference type="PROSITE" id="PS00640">
    <property type="entry name" value="THIOL_PROTEASE_ASN"/>
    <property type="match status" value="1"/>
</dbReference>
<comment type="similarity">
    <text evidence="1">Belongs to the peptidase C1 family.</text>
</comment>
<keyword evidence="4" id="KW-0788">Thiol protease</keyword>
<dbReference type="SUPFAM" id="SSF54001">
    <property type="entry name" value="Cysteine proteinases"/>
    <property type="match status" value="1"/>
</dbReference>
<accession>A0A9W3C988</accession>
<sequence length="376" mass="41707">MTSSPKLLSLLLLYVFISLASGHESIINDNHLNLPSDGSWRTDEEVKSIYLQWSAEHGKTNNNNNNGIINQQDERFNIFKDNLRFIELHNENNKNATYKLGLTIFADLTNDEYRRLYLGARTEPARRIAKNKNVNKKYSAAVNKEALPETVDWRQKGAVNAIKNQGTCGSCWAFSTAAVVEGINKIVTGELISLSEQELVDCDKSYNQGCNGGLMDYAFQFIMKSGGLNTEQDYPYRGSDGKCNSLLKNSKVVTIDGYEDVPTNDETALKRAVSYQPVSVAIDAGGRVFQHYQSGIFTGECGTEMDHAVVAVGYGSENGVDYWIVRNSWGQKWGEDGYIRIERNLASSKSGKCGIAIEASYPVKYSPNPVRGISSV</sequence>
<dbReference type="CDD" id="cd02248">
    <property type="entry name" value="Peptidase_C1A"/>
    <property type="match status" value="1"/>
</dbReference>
<dbReference type="GO" id="GO:0008234">
    <property type="term" value="F:cysteine-type peptidase activity"/>
    <property type="evidence" value="ECO:0007669"/>
    <property type="project" value="UniProtKB-KW"/>
</dbReference>
<dbReference type="Gene3D" id="3.90.70.10">
    <property type="entry name" value="Cysteine proteinases"/>
    <property type="match status" value="1"/>
</dbReference>
<evidence type="ECO:0000259" key="7">
    <source>
        <dbReference type="SMART" id="SM00645"/>
    </source>
</evidence>
<dbReference type="KEGG" id="rsz:130498634"/>
<keyword evidence="9" id="KW-1185">Reference proteome</keyword>
<dbReference type="PROSITE" id="PS00139">
    <property type="entry name" value="THIOL_PROTEASE_CYS"/>
    <property type="match status" value="1"/>
</dbReference>
<dbReference type="InterPro" id="IPR000668">
    <property type="entry name" value="Peptidase_C1A_C"/>
</dbReference>
<gene>
    <name evidence="10" type="primary">LOC130498634</name>
</gene>
<evidence type="ECO:0000313" key="10">
    <source>
        <dbReference type="RefSeq" id="XP_056848137.1"/>
    </source>
</evidence>
<dbReference type="PROSITE" id="PS00639">
    <property type="entry name" value="THIOL_PROTEASE_HIS"/>
    <property type="match status" value="1"/>
</dbReference>
<evidence type="ECO:0000256" key="5">
    <source>
        <dbReference type="ARBA" id="ARBA00023157"/>
    </source>
</evidence>
<dbReference type="PRINTS" id="PR00705">
    <property type="entry name" value="PAPAIN"/>
</dbReference>
<dbReference type="InterPro" id="IPR038765">
    <property type="entry name" value="Papain-like_cys_pep_sf"/>
</dbReference>
<keyword evidence="3" id="KW-0378">Hydrolase</keyword>
<dbReference type="InterPro" id="IPR025661">
    <property type="entry name" value="Pept_asp_AS"/>
</dbReference>
<dbReference type="Proteomes" id="UP000504610">
    <property type="component" value="Chromosome 2"/>
</dbReference>
<dbReference type="FunFam" id="3.90.70.10:FF:000068">
    <property type="entry name" value="Cysteine protease 1"/>
    <property type="match status" value="1"/>
</dbReference>
<feature type="domain" description="Cathepsin propeptide inhibitor" evidence="8">
    <location>
        <begin position="50"/>
        <end position="113"/>
    </location>
</feature>
<dbReference type="InterPro" id="IPR000169">
    <property type="entry name" value="Pept_cys_AS"/>
</dbReference>
<dbReference type="GeneID" id="130498634"/>
<proteinExistence type="inferred from homology"/>
<dbReference type="PANTHER" id="PTHR12411">
    <property type="entry name" value="CYSTEINE PROTEASE FAMILY C1-RELATED"/>
    <property type="match status" value="1"/>
</dbReference>
<dbReference type="InterPro" id="IPR013201">
    <property type="entry name" value="Prot_inhib_I29"/>
</dbReference>
<dbReference type="OrthoDB" id="10253408at2759"/>
<organism evidence="9 10">
    <name type="scientific">Raphanus sativus</name>
    <name type="common">Radish</name>
    <name type="synonym">Raphanus raphanistrum var. sativus</name>
    <dbReference type="NCBI Taxonomy" id="3726"/>
    <lineage>
        <taxon>Eukaryota</taxon>
        <taxon>Viridiplantae</taxon>
        <taxon>Streptophyta</taxon>
        <taxon>Embryophyta</taxon>
        <taxon>Tracheophyta</taxon>
        <taxon>Spermatophyta</taxon>
        <taxon>Magnoliopsida</taxon>
        <taxon>eudicotyledons</taxon>
        <taxon>Gunneridae</taxon>
        <taxon>Pentapetalae</taxon>
        <taxon>rosids</taxon>
        <taxon>malvids</taxon>
        <taxon>Brassicales</taxon>
        <taxon>Brassicaceae</taxon>
        <taxon>Brassiceae</taxon>
        <taxon>Raphanus</taxon>
    </lineage>
</organism>
<dbReference type="GO" id="GO:0006508">
    <property type="term" value="P:proteolysis"/>
    <property type="evidence" value="ECO:0007669"/>
    <property type="project" value="UniProtKB-KW"/>
</dbReference>
<dbReference type="AlphaFoldDB" id="A0A9W3C988"/>
<evidence type="ECO:0000256" key="3">
    <source>
        <dbReference type="ARBA" id="ARBA00022801"/>
    </source>
</evidence>
<evidence type="ECO:0000256" key="6">
    <source>
        <dbReference type="SAM" id="SignalP"/>
    </source>
</evidence>
<dbReference type="SMART" id="SM00848">
    <property type="entry name" value="Inhibitor_I29"/>
    <property type="match status" value="1"/>
</dbReference>
<evidence type="ECO:0000313" key="9">
    <source>
        <dbReference type="Proteomes" id="UP000504610"/>
    </source>
</evidence>
<name>A0A9W3C988_RAPSA</name>
<dbReference type="RefSeq" id="XP_056848137.1">
    <property type="nucleotide sequence ID" value="XM_056992157.1"/>
</dbReference>
<keyword evidence="2" id="KW-0645">Protease</keyword>
<feature type="domain" description="Peptidase C1A papain C-terminal" evidence="7">
    <location>
        <begin position="147"/>
        <end position="363"/>
    </location>
</feature>
<evidence type="ECO:0000259" key="8">
    <source>
        <dbReference type="SMART" id="SM00848"/>
    </source>
</evidence>
<dbReference type="Pfam" id="PF00112">
    <property type="entry name" value="Peptidase_C1"/>
    <property type="match status" value="1"/>
</dbReference>
<reference evidence="9" key="1">
    <citation type="journal article" date="2019" name="Database">
        <title>The radish genome database (RadishGD): an integrated information resource for radish genomics.</title>
        <authorList>
            <person name="Yu H.J."/>
            <person name="Baek S."/>
            <person name="Lee Y.J."/>
            <person name="Cho A."/>
            <person name="Mun J.H."/>
        </authorList>
    </citation>
    <scope>NUCLEOTIDE SEQUENCE [LARGE SCALE GENOMIC DNA]</scope>
    <source>
        <strain evidence="9">cv. WK10039</strain>
    </source>
</reference>
<keyword evidence="6" id="KW-0732">Signal</keyword>
<dbReference type="InterPro" id="IPR039417">
    <property type="entry name" value="Peptidase_C1A_papain-like"/>
</dbReference>
<reference evidence="10" key="2">
    <citation type="submission" date="2025-08" db="UniProtKB">
        <authorList>
            <consortium name="RefSeq"/>
        </authorList>
    </citation>
    <scope>IDENTIFICATION</scope>
    <source>
        <tissue evidence="10">Leaf</tissue>
    </source>
</reference>
<evidence type="ECO:0000256" key="4">
    <source>
        <dbReference type="ARBA" id="ARBA00022807"/>
    </source>
</evidence>
<feature type="signal peptide" evidence="6">
    <location>
        <begin position="1"/>
        <end position="22"/>
    </location>
</feature>
<dbReference type="SMART" id="SM00645">
    <property type="entry name" value="Pept_C1"/>
    <property type="match status" value="1"/>
</dbReference>
<keyword evidence="5" id="KW-1015">Disulfide bond</keyword>
<dbReference type="InterPro" id="IPR013128">
    <property type="entry name" value="Peptidase_C1A"/>
</dbReference>
<evidence type="ECO:0000256" key="1">
    <source>
        <dbReference type="ARBA" id="ARBA00008455"/>
    </source>
</evidence>
<dbReference type="Pfam" id="PF08246">
    <property type="entry name" value="Inhibitor_I29"/>
    <property type="match status" value="1"/>
</dbReference>
<dbReference type="InterPro" id="IPR025660">
    <property type="entry name" value="Pept_his_AS"/>
</dbReference>